<gene>
    <name evidence="5" type="ORF">JNB61_00440</name>
</gene>
<dbReference type="InterPro" id="IPR020904">
    <property type="entry name" value="Sc_DH/Rdtase_CS"/>
</dbReference>
<dbReference type="InterPro" id="IPR036291">
    <property type="entry name" value="NAD(P)-bd_dom_sf"/>
</dbReference>
<reference evidence="5 6" key="1">
    <citation type="journal article" date="2021" name="MBio">
        <title>Poor Competitiveness of Bradyrhizobium in Pigeon Pea Root Colonization in Indian Soils.</title>
        <authorList>
            <person name="Chalasani D."/>
            <person name="Basu A."/>
            <person name="Pullabhotla S.V.S.R.N."/>
            <person name="Jorrin B."/>
            <person name="Neal A.L."/>
            <person name="Poole P.S."/>
            <person name="Podile A.R."/>
            <person name="Tkacz A."/>
        </authorList>
    </citation>
    <scope>NUCLEOTIDE SEQUENCE [LARGE SCALE GENOMIC DNA]</scope>
    <source>
        <strain evidence="5 6">HU12</strain>
    </source>
</reference>
<evidence type="ECO:0000313" key="5">
    <source>
        <dbReference type="EMBL" id="MBW9108237.1"/>
    </source>
</evidence>
<dbReference type="PROSITE" id="PS00061">
    <property type="entry name" value="ADH_SHORT"/>
    <property type="match status" value="1"/>
</dbReference>
<accession>A0ABS7HSC7</accession>
<dbReference type="PRINTS" id="PR00080">
    <property type="entry name" value="SDRFAMILY"/>
</dbReference>
<dbReference type="SUPFAM" id="SSF51735">
    <property type="entry name" value="NAD(P)-binding Rossmann-fold domains"/>
    <property type="match status" value="1"/>
</dbReference>
<dbReference type="SMART" id="SM00822">
    <property type="entry name" value="PKS_KR"/>
    <property type="match status" value="1"/>
</dbReference>
<evidence type="ECO:0000259" key="4">
    <source>
        <dbReference type="SMART" id="SM00822"/>
    </source>
</evidence>
<evidence type="ECO:0000256" key="3">
    <source>
        <dbReference type="RuleBase" id="RU000363"/>
    </source>
</evidence>
<dbReference type="Pfam" id="PF00106">
    <property type="entry name" value="adh_short"/>
    <property type="match status" value="1"/>
</dbReference>
<name>A0ABS7HSC7_9MICO</name>
<organism evidence="5 6">
    <name type="scientific">Microbacterium ureisolvens</name>
    <dbReference type="NCBI Taxonomy" id="2781186"/>
    <lineage>
        <taxon>Bacteria</taxon>
        <taxon>Bacillati</taxon>
        <taxon>Actinomycetota</taxon>
        <taxon>Actinomycetes</taxon>
        <taxon>Micrococcales</taxon>
        <taxon>Microbacteriaceae</taxon>
        <taxon>Microbacterium</taxon>
    </lineage>
</organism>
<evidence type="ECO:0000256" key="1">
    <source>
        <dbReference type="ARBA" id="ARBA00006484"/>
    </source>
</evidence>
<evidence type="ECO:0000256" key="2">
    <source>
        <dbReference type="ARBA" id="ARBA00023002"/>
    </source>
</evidence>
<dbReference type="InterPro" id="IPR057326">
    <property type="entry name" value="KR_dom"/>
</dbReference>
<dbReference type="Gene3D" id="3.40.50.720">
    <property type="entry name" value="NAD(P)-binding Rossmann-like Domain"/>
    <property type="match status" value="1"/>
</dbReference>
<dbReference type="EMBL" id="JAEUAX010000001">
    <property type="protein sequence ID" value="MBW9108237.1"/>
    <property type="molecule type" value="Genomic_DNA"/>
</dbReference>
<dbReference type="PRINTS" id="PR00081">
    <property type="entry name" value="GDHRDH"/>
</dbReference>
<dbReference type="PANTHER" id="PTHR44196">
    <property type="entry name" value="DEHYDROGENASE/REDUCTASE SDR FAMILY MEMBER 7B"/>
    <property type="match status" value="1"/>
</dbReference>
<sequence>MSPARRPEVVVITGASSGIGRATARAYARRGARLVLASRSRAALETVAEECRAHGARALVVPTDVSVEAQVQALAEAAVAQYGRIDVWVGNAGVFAYGGFDQLPPGVFRQVVETNLMGQVHGARAALPHFRRQGTGTLVMIASLYSRVASPGISPYVTSKYGVLGFAEALRQELRGSGVRISLIIPGAVDTPIYQHAANVTGRRARPLPPAASPDRVARAIVRSAGRRRFAAYVGGLQRLVVPVHDFAPGFYDAIASVLMDRFELHGTSSVSFGTVLEAPGRADPTTGGWRSARLRLALATGVGAAVAAFLARRR</sequence>
<dbReference type="Proteomes" id="UP000777440">
    <property type="component" value="Unassembled WGS sequence"/>
</dbReference>
<keyword evidence="6" id="KW-1185">Reference proteome</keyword>
<protein>
    <submittedName>
        <fullName evidence="5">SDR family NAD(P)-dependent oxidoreductase</fullName>
    </submittedName>
</protein>
<comment type="caution">
    <text evidence="5">The sequence shown here is derived from an EMBL/GenBank/DDBJ whole genome shotgun (WGS) entry which is preliminary data.</text>
</comment>
<keyword evidence="2" id="KW-0560">Oxidoreductase</keyword>
<comment type="similarity">
    <text evidence="1 3">Belongs to the short-chain dehydrogenases/reductases (SDR) family.</text>
</comment>
<feature type="domain" description="Ketoreductase" evidence="4">
    <location>
        <begin position="8"/>
        <end position="196"/>
    </location>
</feature>
<proteinExistence type="inferred from homology"/>
<dbReference type="RefSeq" id="WP_220338448.1">
    <property type="nucleotide sequence ID" value="NZ_JAEUAX010000001.1"/>
</dbReference>
<dbReference type="PANTHER" id="PTHR44196:SF1">
    <property type="entry name" value="DEHYDROGENASE_REDUCTASE SDR FAMILY MEMBER 7B"/>
    <property type="match status" value="1"/>
</dbReference>
<dbReference type="InterPro" id="IPR002347">
    <property type="entry name" value="SDR_fam"/>
</dbReference>
<evidence type="ECO:0000313" key="6">
    <source>
        <dbReference type="Proteomes" id="UP000777440"/>
    </source>
</evidence>